<dbReference type="EMBL" id="CP097507">
    <property type="protein sequence ID" value="URE05990.1"/>
    <property type="molecule type" value="Genomic_DNA"/>
</dbReference>
<dbReference type="PANTHER" id="PTHR33787">
    <property type="match status" value="1"/>
</dbReference>
<dbReference type="PANTHER" id="PTHR33787:SF3">
    <property type="entry name" value="YCF20-LIKE PROTEIN"/>
    <property type="match status" value="1"/>
</dbReference>
<comment type="similarity">
    <text evidence="1">Belongs to the ycf20 family.</text>
</comment>
<dbReference type="Pfam" id="PF04483">
    <property type="entry name" value="DUF565"/>
    <property type="match status" value="1"/>
</dbReference>
<evidence type="ECO:0008006" key="5">
    <source>
        <dbReference type="Google" id="ProtNLM"/>
    </source>
</evidence>
<dbReference type="OrthoDB" id="776537at2759"/>
<protein>
    <recommendedName>
        <fullName evidence="5">Ycf20-like protein</fullName>
    </recommendedName>
</protein>
<evidence type="ECO:0000256" key="1">
    <source>
        <dbReference type="ARBA" id="ARBA00009846"/>
    </source>
</evidence>
<proteinExistence type="inferred from homology"/>
<keyword evidence="2" id="KW-0812">Transmembrane</keyword>
<keyword evidence="2" id="KW-0472">Membrane</keyword>
<dbReference type="Proteomes" id="UP001055439">
    <property type="component" value="Chromosome 5"/>
</dbReference>
<gene>
    <name evidence="3" type="ORF">MUK42_19524</name>
</gene>
<evidence type="ECO:0000313" key="3">
    <source>
        <dbReference type="EMBL" id="URE05990.1"/>
    </source>
</evidence>
<evidence type="ECO:0000256" key="2">
    <source>
        <dbReference type="SAM" id="Phobius"/>
    </source>
</evidence>
<dbReference type="InterPro" id="IPR007572">
    <property type="entry name" value="Uncharacterised_Ycf20"/>
</dbReference>
<evidence type="ECO:0000313" key="4">
    <source>
        <dbReference type="Proteomes" id="UP001055439"/>
    </source>
</evidence>
<accession>A0A9E7K7I7</accession>
<reference evidence="3" key="1">
    <citation type="submission" date="2022-05" db="EMBL/GenBank/DDBJ databases">
        <title>The Musa troglodytarum L. genome provides insights into the mechanism of non-climacteric behaviour and enrichment of carotenoids.</title>
        <authorList>
            <person name="Wang J."/>
        </authorList>
    </citation>
    <scope>NUCLEOTIDE SEQUENCE</scope>
    <source>
        <tissue evidence="3">Leaf</tissue>
    </source>
</reference>
<dbReference type="AlphaFoldDB" id="A0A9E7K7I7"/>
<organism evidence="3 4">
    <name type="scientific">Musa troglodytarum</name>
    <name type="common">fe'i banana</name>
    <dbReference type="NCBI Taxonomy" id="320322"/>
    <lineage>
        <taxon>Eukaryota</taxon>
        <taxon>Viridiplantae</taxon>
        <taxon>Streptophyta</taxon>
        <taxon>Embryophyta</taxon>
        <taxon>Tracheophyta</taxon>
        <taxon>Spermatophyta</taxon>
        <taxon>Magnoliopsida</taxon>
        <taxon>Liliopsida</taxon>
        <taxon>Zingiberales</taxon>
        <taxon>Musaceae</taxon>
        <taxon>Musa</taxon>
    </lineage>
</organism>
<feature type="transmembrane region" description="Helical" evidence="2">
    <location>
        <begin position="253"/>
        <end position="273"/>
    </location>
</feature>
<keyword evidence="4" id="KW-1185">Reference proteome</keyword>
<feature type="transmembrane region" description="Helical" evidence="2">
    <location>
        <begin position="228"/>
        <end position="247"/>
    </location>
</feature>
<keyword evidence="2" id="KW-1133">Transmembrane helix</keyword>
<name>A0A9E7K7I7_9LILI</name>
<sequence>MGRMGFLFLTVIDTPAYTVLQHESAVAIAAAAATKVIFVDIPAEEHGDTAARDVDPRLQLLYERPSSSLLRPTSGVLPPSPASFPVPGTLSAEAATLSPLDSSIGLFRVVSAPWSPTGALTFYTETMCIPPSKYSRSRFFHASFMQRCVFGHEERIYPHICFLRLAAPSANNPRRMSWAASSMADGNRSNASESSTNPTTRLVRTIQSFQTKLNTRIKQLKKGLPVKVLFFLVGFYCATAFATVIGQTGDWDILSAGLAVVVVEGIGALMYRASLPYANKIRNLVTVFNYWKAGLSLGLFLDAFKYEIDSFFESCKPMNIEIDIFPPFCILL</sequence>